<evidence type="ECO:0000256" key="7">
    <source>
        <dbReference type="ARBA" id="ARBA00022771"/>
    </source>
</evidence>
<keyword evidence="13" id="KW-1185">Reference proteome</keyword>
<keyword evidence="9" id="KW-0862">Zinc</keyword>
<evidence type="ECO:0000256" key="9">
    <source>
        <dbReference type="ARBA" id="ARBA00022833"/>
    </source>
</evidence>
<dbReference type="GO" id="GO:0005737">
    <property type="term" value="C:cytoplasm"/>
    <property type="evidence" value="ECO:0007669"/>
    <property type="project" value="TreeGrafter"/>
</dbReference>
<evidence type="ECO:0000313" key="12">
    <source>
        <dbReference type="EMBL" id="KAK1692527.1"/>
    </source>
</evidence>
<keyword evidence="6" id="KW-0479">Metal-binding</keyword>
<feature type="domain" description="SIAH-type" evidence="11">
    <location>
        <begin position="414"/>
        <end position="473"/>
    </location>
</feature>
<evidence type="ECO:0000256" key="6">
    <source>
        <dbReference type="ARBA" id="ARBA00022723"/>
    </source>
</evidence>
<comment type="caution">
    <text evidence="12">The sequence shown here is derived from an EMBL/GenBank/DDBJ whole genome shotgun (WGS) entry which is preliminary data.</text>
</comment>
<sequence length="615" mass="65134">MSSESYGCGPFDRCVGSCLSEGFNYCQCYDESDQEAYWGDSCLEPSSDSRADLSEAFLAAGSMSPDAWGSRVCRAGLSEAFLAAGRKSPEASGDWDGSGGVSEAFLASGSKSPEKIWDDWDGSGGVSEAFLASGSKSPEKIWDDWDGSGGVSEAFLASGSKSPEKIWDDWDGSGGVSEAFLASGSKSPEKIWDDWDGSGGVSEAFLASGSKSPEKIWDDWDGSGGVSEAFLASGSKSPEKIWDDWDGSGGVSEAFLASGSKSPEKIWDDWDGSGGVSEAFLASGSKSPEKIWDDWADGATSNSTAIPRAPAVVSTPKEWGVSGGSTSHSMSIPPSSTLADVTLADGGRAFDCSACCLPLKPPIFQCDQGHAVCLTCLKALSWEGSAAAARCNVSGGHGTDGYRQNQPLENAVEAIRVTCPNAAYGCTDLLTRYFLPTHRRSCSYALTASCPRDACSFIGSVEALLDHFIIVENWPFTAETQPGKSFDIRLSGGFNVVSAVRGSRQHLLVLFVARRPFGSTVSAICISPEPKDISWLRPPPQALKCELELHFLATPNSQTSKHDVITSFDVPCTNPLDGLPDPDDFFQFSVPKSVHPDDNAAIKVTASITLFYPEA</sequence>
<dbReference type="AlphaFoldDB" id="A0AAD8TT97"/>
<dbReference type="GO" id="GO:0008270">
    <property type="term" value="F:zinc ion binding"/>
    <property type="evidence" value="ECO:0007669"/>
    <property type="project" value="UniProtKB-KW"/>
</dbReference>
<organism evidence="12 13">
    <name type="scientific">Lolium multiflorum</name>
    <name type="common">Italian ryegrass</name>
    <name type="synonym">Lolium perenne subsp. multiflorum</name>
    <dbReference type="NCBI Taxonomy" id="4521"/>
    <lineage>
        <taxon>Eukaryota</taxon>
        <taxon>Viridiplantae</taxon>
        <taxon>Streptophyta</taxon>
        <taxon>Embryophyta</taxon>
        <taxon>Tracheophyta</taxon>
        <taxon>Spermatophyta</taxon>
        <taxon>Magnoliopsida</taxon>
        <taxon>Liliopsida</taxon>
        <taxon>Poales</taxon>
        <taxon>Poaceae</taxon>
        <taxon>BOP clade</taxon>
        <taxon>Pooideae</taxon>
        <taxon>Poodae</taxon>
        <taxon>Poeae</taxon>
        <taxon>Poeae Chloroplast Group 2 (Poeae type)</taxon>
        <taxon>Loliodinae</taxon>
        <taxon>Loliinae</taxon>
        <taxon>Lolium</taxon>
    </lineage>
</organism>
<dbReference type="PANTHER" id="PTHR10315:SF162">
    <property type="entry name" value="RING-TYPE E3 UBIQUITIN TRANSFERASE"/>
    <property type="match status" value="1"/>
</dbReference>
<dbReference type="GO" id="GO:0061630">
    <property type="term" value="F:ubiquitin protein ligase activity"/>
    <property type="evidence" value="ECO:0007669"/>
    <property type="project" value="UniProtKB-EC"/>
</dbReference>
<dbReference type="Proteomes" id="UP001231189">
    <property type="component" value="Unassembled WGS sequence"/>
</dbReference>
<dbReference type="PROSITE" id="PS51081">
    <property type="entry name" value="ZF_SIAH"/>
    <property type="match status" value="1"/>
</dbReference>
<dbReference type="SUPFAM" id="SSF49599">
    <property type="entry name" value="TRAF domain-like"/>
    <property type="match status" value="1"/>
</dbReference>
<name>A0AAD8TT97_LOLMU</name>
<keyword evidence="5" id="KW-0808">Transferase</keyword>
<gene>
    <name evidence="12" type="ORF">QYE76_009224</name>
</gene>
<dbReference type="PANTHER" id="PTHR10315">
    <property type="entry name" value="E3 UBIQUITIN PROTEIN LIGASE SIAH"/>
    <property type="match status" value="1"/>
</dbReference>
<dbReference type="InterPro" id="IPR052088">
    <property type="entry name" value="E3_ubiquitin-ligase_SINA"/>
</dbReference>
<dbReference type="EC" id="2.3.2.27" evidence="4"/>
<comment type="similarity">
    <text evidence="3">Belongs to the SINA (Seven in absentia) family.</text>
</comment>
<protein>
    <recommendedName>
        <fullName evidence="4">RING-type E3 ubiquitin transferase</fullName>
        <ecNumber evidence="4">2.3.2.27</ecNumber>
    </recommendedName>
</protein>
<comment type="pathway">
    <text evidence="2">Protein modification; protein ubiquitination.</text>
</comment>
<dbReference type="Pfam" id="PF21362">
    <property type="entry name" value="Sina_RING"/>
    <property type="match status" value="1"/>
</dbReference>
<dbReference type="InterPro" id="IPR013083">
    <property type="entry name" value="Znf_RING/FYVE/PHD"/>
</dbReference>
<evidence type="ECO:0000256" key="3">
    <source>
        <dbReference type="ARBA" id="ARBA00009119"/>
    </source>
</evidence>
<dbReference type="InterPro" id="IPR013010">
    <property type="entry name" value="Znf_SIAH"/>
</dbReference>
<reference evidence="12" key="1">
    <citation type="submission" date="2023-07" db="EMBL/GenBank/DDBJ databases">
        <title>A chromosome-level genome assembly of Lolium multiflorum.</title>
        <authorList>
            <person name="Chen Y."/>
            <person name="Copetti D."/>
            <person name="Kolliker R."/>
            <person name="Studer B."/>
        </authorList>
    </citation>
    <scope>NUCLEOTIDE SEQUENCE</scope>
    <source>
        <strain evidence="12">02402/16</strain>
        <tissue evidence="12">Leaf</tissue>
    </source>
</reference>
<dbReference type="InterPro" id="IPR049548">
    <property type="entry name" value="Sina-like_RING"/>
</dbReference>
<keyword evidence="7 10" id="KW-0863">Zinc-finger</keyword>
<evidence type="ECO:0000256" key="2">
    <source>
        <dbReference type="ARBA" id="ARBA00004906"/>
    </source>
</evidence>
<evidence type="ECO:0000256" key="4">
    <source>
        <dbReference type="ARBA" id="ARBA00012483"/>
    </source>
</evidence>
<comment type="catalytic activity">
    <reaction evidence="1">
        <text>S-ubiquitinyl-[E2 ubiquitin-conjugating enzyme]-L-cysteine + [acceptor protein]-L-lysine = [E2 ubiquitin-conjugating enzyme]-L-cysteine + N(6)-ubiquitinyl-[acceptor protein]-L-lysine.</text>
        <dbReference type="EC" id="2.3.2.27"/>
    </reaction>
</comment>
<dbReference type="Gene3D" id="3.30.40.10">
    <property type="entry name" value="Zinc/RING finger domain, C3HC4 (zinc finger)"/>
    <property type="match status" value="1"/>
</dbReference>
<evidence type="ECO:0000259" key="11">
    <source>
        <dbReference type="PROSITE" id="PS51081"/>
    </source>
</evidence>
<evidence type="ECO:0000256" key="1">
    <source>
        <dbReference type="ARBA" id="ARBA00000900"/>
    </source>
</evidence>
<evidence type="ECO:0000313" key="13">
    <source>
        <dbReference type="Proteomes" id="UP001231189"/>
    </source>
</evidence>
<accession>A0AAD8TT97</accession>
<keyword evidence="8" id="KW-0833">Ubl conjugation pathway</keyword>
<evidence type="ECO:0000256" key="10">
    <source>
        <dbReference type="PROSITE-ProRule" id="PRU00455"/>
    </source>
</evidence>
<evidence type="ECO:0000256" key="5">
    <source>
        <dbReference type="ARBA" id="ARBA00022679"/>
    </source>
</evidence>
<proteinExistence type="inferred from homology"/>
<dbReference type="EMBL" id="JAUUTY010000001">
    <property type="protein sequence ID" value="KAK1692527.1"/>
    <property type="molecule type" value="Genomic_DNA"/>
</dbReference>
<evidence type="ECO:0000256" key="8">
    <source>
        <dbReference type="ARBA" id="ARBA00022786"/>
    </source>
</evidence>